<dbReference type="EMBL" id="BAABDS010000010">
    <property type="protein sequence ID" value="GAA3704549.1"/>
    <property type="molecule type" value="Genomic_DNA"/>
</dbReference>
<evidence type="ECO:0000313" key="1">
    <source>
        <dbReference type="EMBL" id="GAA3704549.1"/>
    </source>
</evidence>
<organism evidence="1 2">
    <name type="scientific">Oceanisphaera sediminis</name>
    <dbReference type="NCBI Taxonomy" id="981381"/>
    <lineage>
        <taxon>Bacteria</taxon>
        <taxon>Pseudomonadati</taxon>
        <taxon>Pseudomonadota</taxon>
        <taxon>Gammaproteobacteria</taxon>
        <taxon>Aeromonadales</taxon>
        <taxon>Aeromonadaceae</taxon>
        <taxon>Oceanisphaera</taxon>
    </lineage>
</organism>
<protein>
    <submittedName>
        <fullName evidence="1">Biliverdin-producing heme oxygenase</fullName>
    </submittedName>
</protein>
<accession>A0ABP7DHR1</accession>
<dbReference type="RefSeq" id="WP_344962869.1">
    <property type="nucleotide sequence ID" value="NZ_BAABDS010000010.1"/>
</dbReference>
<sequence length="196" mass="21324">MKVTSALGTCLRQATRDAHHRLDSHSVLRPLVSSGLTSEDYLQALLALYSAQCRLEEAIARGLHHLQLDYPLQPRAPALTDDLTAMNQPLPIIDKTPMLTVCRPGQLIGLLYVLEGARLGSRVIARNVHRSLGDRVPSGYFSIAEEAESWSAFWPFAERHCPAAEQPAAMTAADAAFQLFLSGLDEYQAAASLGCA</sequence>
<proteinExistence type="predicted"/>
<name>A0ABP7DHR1_9GAMM</name>
<comment type="caution">
    <text evidence="1">The sequence shown here is derived from an EMBL/GenBank/DDBJ whole genome shotgun (WGS) entry which is preliminary data.</text>
</comment>
<evidence type="ECO:0000313" key="2">
    <source>
        <dbReference type="Proteomes" id="UP001501479"/>
    </source>
</evidence>
<dbReference type="InterPro" id="IPR016053">
    <property type="entry name" value="Haem_Oase-like"/>
</dbReference>
<dbReference type="Gene3D" id="1.20.910.10">
    <property type="entry name" value="Heme oxygenase-like"/>
    <property type="match status" value="1"/>
</dbReference>
<dbReference type="InterPro" id="IPR016084">
    <property type="entry name" value="Haem_Oase-like_multi-hlx"/>
</dbReference>
<dbReference type="Proteomes" id="UP001501479">
    <property type="component" value="Unassembled WGS sequence"/>
</dbReference>
<keyword evidence="2" id="KW-1185">Reference proteome</keyword>
<gene>
    <name evidence="1" type="ORF">GCM10022421_09200</name>
</gene>
<dbReference type="CDD" id="cd19166">
    <property type="entry name" value="HemeO-bac"/>
    <property type="match status" value="1"/>
</dbReference>
<dbReference type="Pfam" id="PF01126">
    <property type="entry name" value="Heme_oxygenase"/>
    <property type="match status" value="1"/>
</dbReference>
<dbReference type="SUPFAM" id="SSF48613">
    <property type="entry name" value="Heme oxygenase-like"/>
    <property type="match status" value="1"/>
</dbReference>
<reference evidence="2" key="1">
    <citation type="journal article" date="2019" name="Int. J. Syst. Evol. Microbiol.">
        <title>The Global Catalogue of Microorganisms (GCM) 10K type strain sequencing project: providing services to taxonomists for standard genome sequencing and annotation.</title>
        <authorList>
            <consortium name="The Broad Institute Genomics Platform"/>
            <consortium name="The Broad Institute Genome Sequencing Center for Infectious Disease"/>
            <person name="Wu L."/>
            <person name="Ma J."/>
        </authorList>
    </citation>
    <scope>NUCLEOTIDE SEQUENCE [LARGE SCALE GENOMIC DNA]</scope>
    <source>
        <strain evidence="2">JCM 17329</strain>
    </source>
</reference>